<sequence>MKILNIGEYTGEIIHRLNVEGSIITNTHYSIKENNNDWHYHENLHICYVYEGGRADTLKESQYTQKGGSIFFYHSGEKHRWTPSSIISKSANIEVSSKFLDKYERSEDDIKNALNQNIAAKTLILKMQHEMLLNDISSSNSVHTLLLELVNDSKKIEFSAMPNWVIRLTELLHEDWNEPTSLSYLALNVGVHPVTISKNFRKYFSCTLGEYQRRIRIEKSIELIKNSNISLSEIAHLCGFADQSHFIRNFKQLTGFLPKHFQKF</sequence>
<evidence type="ECO:0000256" key="1">
    <source>
        <dbReference type="ARBA" id="ARBA00023015"/>
    </source>
</evidence>
<dbReference type="SUPFAM" id="SSF46689">
    <property type="entry name" value="Homeodomain-like"/>
    <property type="match status" value="2"/>
</dbReference>
<dbReference type="EMBL" id="CP157199">
    <property type="protein sequence ID" value="XBG62495.1"/>
    <property type="molecule type" value="Genomic_DNA"/>
</dbReference>
<keyword evidence="2" id="KW-0238">DNA-binding</keyword>
<dbReference type="InterPro" id="IPR020449">
    <property type="entry name" value="Tscrpt_reg_AraC-type_HTH"/>
</dbReference>
<dbReference type="InterPro" id="IPR018062">
    <property type="entry name" value="HTH_AraC-typ_CS"/>
</dbReference>
<dbReference type="GO" id="GO:0003700">
    <property type="term" value="F:DNA-binding transcription factor activity"/>
    <property type="evidence" value="ECO:0007669"/>
    <property type="project" value="InterPro"/>
</dbReference>
<name>A0AAU7BVT1_9FLAO</name>
<reference evidence="5" key="1">
    <citation type="submission" date="2024-05" db="EMBL/GenBank/DDBJ databases">
        <title>Pontimicrobium maritimus sp. nov., isolated form sea water.</title>
        <authorList>
            <person name="Muhammad N."/>
            <person name="Vuong T.Q."/>
            <person name="Han H.L."/>
            <person name="Kim S.-G."/>
        </authorList>
    </citation>
    <scope>NUCLEOTIDE SEQUENCE</scope>
    <source>
        <strain evidence="5">SW4</strain>
    </source>
</reference>
<protein>
    <submittedName>
        <fullName evidence="5">AraC family transcriptional regulator</fullName>
    </submittedName>
</protein>
<dbReference type="PANTHER" id="PTHR43280:SF2">
    <property type="entry name" value="HTH-TYPE TRANSCRIPTIONAL REGULATOR EXSA"/>
    <property type="match status" value="1"/>
</dbReference>
<accession>A0AAU7BVT1</accession>
<dbReference type="SUPFAM" id="SSF51215">
    <property type="entry name" value="Regulatory protein AraC"/>
    <property type="match status" value="1"/>
</dbReference>
<dbReference type="PROSITE" id="PS01124">
    <property type="entry name" value="HTH_ARAC_FAMILY_2"/>
    <property type="match status" value="1"/>
</dbReference>
<dbReference type="PROSITE" id="PS00041">
    <property type="entry name" value="HTH_ARAC_FAMILY_1"/>
    <property type="match status" value="1"/>
</dbReference>
<dbReference type="GO" id="GO:0043565">
    <property type="term" value="F:sequence-specific DNA binding"/>
    <property type="evidence" value="ECO:0007669"/>
    <property type="project" value="InterPro"/>
</dbReference>
<dbReference type="PRINTS" id="PR00032">
    <property type="entry name" value="HTHARAC"/>
</dbReference>
<dbReference type="PANTHER" id="PTHR43280">
    <property type="entry name" value="ARAC-FAMILY TRANSCRIPTIONAL REGULATOR"/>
    <property type="match status" value="1"/>
</dbReference>
<dbReference type="AlphaFoldDB" id="A0AAU7BVT1"/>
<dbReference type="InterPro" id="IPR018060">
    <property type="entry name" value="HTH_AraC"/>
</dbReference>
<dbReference type="SMART" id="SM00342">
    <property type="entry name" value="HTH_ARAC"/>
    <property type="match status" value="1"/>
</dbReference>
<keyword evidence="1" id="KW-0805">Transcription regulation</keyword>
<dbReference type="Pfam" id="PF02311">
    <property type="entry name" value="AraC_binding"/>
    <property type="match status" value="1"/>
</dbReference>
<dbReference type="Pfam" id="PF12833">
    <property type="entry name" value="HTH_18"/>
    <property type="match status" value="1"/>
</dbReference>
<proteinExistence type="predicted"/>
<organism evidence="5">
    <name type="scientific">Pontimicrobium sp. SW4</name>
    <dbReference type="NCBI Taxonomy" id="3153519"/>
    <lineage>
        <taxon>Bacteria</taxon>
        <taxon>Pseudomonadati</taxon>
        <taxon>Bacteroidota</taxon>
        <taxon>Flavobacteriia</taxon>
        <taxon>Flavobacteriales</taxon>
        <taxon>Flavobacteriaceae</taxon>
        <taxon>Pontimicrobium</taxon>
    </lineage>
</organism>
<dbReference type="InterPro" id="IPR009057">
    <property type="entry name" value="Homeodomain-like_sf"/>
</dbReference>
<evidence type="ECO:0000256" key="3">
    <source>
        <dbReference type="ARBA" id="ARBA00023163"/>
    </source>
</evidence>
<evidence type="ECO:0000259" key="4">
    <source>
        <dbReference type="PROSITE" id="PS01124"/>
    </source>
</evidence>
<feature type="domain" description="HTH araC/xylS-type" evidence="4">
    <location>
        <begin position="166"/>
        <end position="264"/>
    </location>
</feature>
<evidence type="ECO:0000313" key="5">
    <source>
        <dbReference type="EMBL" id="XBG62495.1"/>
    </source>
</evidence>
<dbReference type="InterPro" id="IPR037923">
    <property type="entry name" value="HTH-like"/>
</dbReference>
<dbReference type="RefSeq" id="WP_347925757.1">
    <property type="nucleotide sequence ID" value="NZ_CP157199.1"/>
</dbReference>
<dbReference type="Gene3D" id="1.10.10.60">
    <property type="entry name" value="Homeodomain-like"/>
    <property type="match status" value="1"/>
</dbReference>
<evidence type="ECO:0000256" key="2">
    <source>
        <dbReference type="ARBA" id="ARBA00023125"/>
    </source>
</evidence>
<keyword evidence="3" id="KW-0804">Transcription</keyword>
<dbReference type="InterPro" id="IPR003313">
    <property type="entry name" value="AraC-bd"/>
</dbReference>
<gene>
    <name evidence="5" type="ORF">ABGB03_06210</name>
</gene>